<organism evidence="2 3">
    <name type="scientific">Sporosarcina koreensis</name>
    <dbReference type="NCBI Taxonomy" id="334735"/>
    <lineage>
        <taxon>Bacteria</taxon>
        <taxon>Bacillati</taxon>
        <taxon>Bacillota</taxon>
        <taxon>Bacilli</taxon>
        <taxon>Bacillales</taxon>
        <taxon>Caryophanaceae</taxon>
        <taxon>Sporosarcina</taxon>
    </lineage>
</organism>
<dbReference type="Pfam" id="PF08461">
    <property type="entry name" value="WHD_RNase_R"/>
    <property type="match status" value="1"/>
</dbReference>
<gene>
    <name evidence="2" type="ORF">ACFPTP_01295</name>
</gene>
<proteinExistence type="predicted"/>
<dbReference type="InterPro" id="IPR013668">
    <property type="entry name" value="RNase_R_HTH_12"/>
</dbReference>
<reference evidence="3" key="1">
    <citation type="journal article" date="2019" name="Int. J. Syst. Evol. Microbiol.">
        <title>The Global Catalogue of Microorganisms (GCM) 10K type strain sequencing project: providing services to taxonomists for standard genome sequencing and annotation.</title>
        <authorList>
            <consortium name="The Broad Institute Genomics Platform"/>
            <consortium name="The Broad Institute Genome Sequencing Center for Infectious Disease"/>
            <person name="Wu L."/>
            <person name="Ma J."/>
        </authorList>
    </citation>
    <scope>NUCLEOTIDE SEQUENCE [LARGE SCALE GENOMIC DNA]</scope>
    <source>
        <strain evidence="3">KACC 11299</strain>
    </source>
</reference>
<protein>
    <submittedName>
        <fullName evidence="2">Winged-helix domain-containing protein</fullName>
    </submittedName>
</protein>
<evidence type="ECO:0000313" key="3">
    <source>
        <dbReference type="Proteomes" id="UP001596071"/>
    </source>
</evidence>
<dbReference type="Proteomes" id="UP001596071">
    <property type="component" value="Unassembled WGS sequence"/>
</dbReference>
<feature type="domain" description="Ribonuclease R winged-helix" evidence="1">
    <location>
        <begin position="241"/>
        <end position="308"/>
    </location>
</feature>
<dbReference type="RefSeq" id="WP_381441575.1">
    <property type="nucleotide sequence ID" value="NZ_JBHSNP010000002.1"/>
</dbReference>
<comment type="caution">
    <text evidence="2">The sequence shown here is derived from an EMBL/GenBank/DDBJ whole genome shotgun (WGS) entry which is preliminary data.</text>
</comment>
<name>A0ABW0TTX0_9BACL</name>
<dbReference type="EMBL" id="JBHSNP010000002">
    <property type="protein sequence ID" value="MFC5601903.1"/>
    <property type="molecule type" value="Genomic_DNA"/>
</dbReference>
<keyword evidence="3" id="KW-1185">Reference proteome</keyword>
<accession>A0ABW0TTX0</accession>
<evidence type="ECO:0000313" key="2">
    <source>
        <dbReference type="EMBL" id="MFC5601903.1"/>
    </source>
</evidence>
<sequence length="317" mass="35515">MKTKIHIISIQEGYLTIISEQLELIFGDKAIISKLVVKDLDGDSIAEEDIVVLSRSILMGVIRPFIPKDCKTIIAHREVNIANTKRLIDLPAGQKLLVVNDTLENAQETLDSLMNIFFTHTYYLDDENNPDQATLADIDYIVTPGEMEFVPSRFSNVIDIGDRLLSYGTVWAIAEALEAGFTHEQLVNRYVKSQVSLASPSAGGGASERESFADAENLSQNEILSINKKIEEHGFLKESIQILSLYAEGKAQLKTFGRLKLKKLLEEHDIYLSEQQIRLRLEVLQELGLLNARQGRSGTTITNFGESYLRAKDMIKS</sequence>
<evidence type="ECO:0000259" key="1">
    <source>
        <dbReference type="Pfam" id="PF08461"/>
    </source>
</evidence>